<dbReference type="PANTHER" id="PTHR48012:SF2">
    <property type="entry name" value="STERILE20-LIKE KINASE, ISOFORM B"/>
    <property type="match status" value="1"/>
</dbReference>
<reference evidence="6" key="1">
    <citation type="submission" date="2021-06" db="EMBL/GenBank/DDBJ databases">
        <authorList>
            <person name="Kallberg Y."/>
            <person name="Tangrot J."/>
            <person name="Rosling A."/>
        </authorList>
    </citation>
    <scope>NUCLEOTIDE SEQUENCE</scope>
    <source>
        <strain evidence="6">AZ414A</strain>
    </source>
</reference>
<accession>A0A9N9F847</accession>
<dbReference type="Proteomes" id="UP000789706">
    <property type="component" value="Unassembled WGS sequence"/>
</dbReference>
<dbReference type="PANTHER" id="PTHR48012">
    <property type="entry name" value="STERILE20-LIKE KINASE, ISOFORM B-RELATED"/>
    <property type="match status" value="1"/>
</dbReference>
<keyword evidence="4" id="KW-0472">Membrane</keyword>
<dbReference type="SUPFAM" id="SSF56112">
    <property type="entry name" value="Protein kinase-like (PK-like)"/>
    <property type="match status" value="1"/>
</dbReference>
<feature type="coiled-coil region" evidence="3">
    <location>
        <begin position="85"/>
        <end position="112"/>
    </location>
</feature>
<evidence type="ECO:0000313" key="7">
    <source>
        <dbReference type="Proteomes" id="UP000789706"/>
    </source>
</evidence>
<comment type="caution">
    <text evidence="6">The sequence shown here is derived from an EMBL/GenBank/DDBJ whole genome shotgun (WGS) entry which is preliminary data.</text>
</comment>
<dbReference type="InterPro" id="IPR000719">
    <property type="entry name" value="Prot_kinase_dom"/>
</dbReference>
<dbReference type="PROSITE" id="PS50011">
    <property type="entry name" value="PROTEIN_KINASE_DOM"/>
    <property type="match status" value="1"/>
</dbReference>
<name>A0A9N9F847_9GLOM</name>
<dbReference type="AlphaFoldDB" id="A0A9N9F847"/>
<evidence type="ECO:0000256" key="2">
    <source>
        <dbReference type="ARBA" id="ARBA00022840"/>
    </source>
</evidence>
<dbReference type="SMART" id="SM00220">
    <property type="entry name" value="S_TKc"/>
    <property type="match status" value="1"/>
</dbReference>
<organism evidence="6 7">
    <name type="scientific">Diversispora eburnea</name>
    <dbReference type="NCBI Taxonomy" id="1213867"/>
    <lineage>
        <taxon>Eukaryota</taxon>
        <taxon>Fungi</taxon>
        <taxon>Fungi incertae sedis</taxon>
        <taxon>Mucoromycota</taxon>
        <taxon>Glomeromycotina</taxon>
        <taxon>Glomeromycetes</taxon>
        <taxon>Diversisporales</taxon>
        <taxon>Diversisporaceae</taxon>
        <taxon>Diversispora</taxon>
    </lineage>
</organism>
<evidence type="ECO:0000256" key="1">
    <source>
        <dbReference type="ARBA" id="ARBA00022741"/>
    </source>
</evidence>
<evidence type="ECO:0000256" key="4">
    <source>
        <dbReference type="SAM" id="Phobius"/>
    </source>
</evidence>
<dbReference type="Gene3D" id="1.10.510.10">
    <property type="entry name" value="Transferase(Phosphotransferase) domain 1"/>
    <property type="match status" value="1"/>
</dbReference>
<keyword evidence="7" id="KW-1185">Reference proteome</keyword>
<dbReference type="InterPro" id="IPR008271">
    <property type="entry name" value="Ser/Thr_kinase_AS"/>
</dbReference>
<keyword evidence="2" id="KW-0067">ATP-binding</keyword>
<proteinExistence type="predicted"/>
<dbReference type="InterPro" id="IPR011009">
    <property type="entry name" value="Kinase-like_dom_sf"/>
</dbReference>
<feature type="domain" description="Protein kinase" evidence="5">
    <location>
        <begin position="181"/>
        <end position="422"/>
    </location>
</feature>
<sequence length="435" mass="50361">MISRKLKSNLKTIFLPLVLIIIYTALININIPELGDIIFTQTFILQKSNFICNSLNLNNNELLLLSQHFQNSNSSSPFAITAEKQKTLVDRIDRMQDENRQLLSRLTDLENVFKSSTYSIGRNVNIRYQKDFYYNSDNKEDYYLKRRKSLFSISSSSINCSSVFSVAHFSNDRIDTDITDYETYDLYGKTNEKSESENKEYWMNRIVKMLEEEDPQKSYNLEHVTAGGNGKIYKAERINSINSNNINNNNKIYAIKAISLSTTKLLNLTYAEIIGGSLWDIRNRKPNKRFNEMEITFVMREVLKGLEYIHDLGIIHRDVKAQNILIDNDGKVKIADFGSVSLCSKASLKLGTLYWMAPEVLRDNQVYDCKADIWSLGITAIELFDGRPPCVSEDFDSFLRNCLTMKPQERPNANELLSHEFLDHYNEIRSWNDLK</sequence>
<dbReference type="OrthoDB" id="266718at2759"/>
<keyword evidence="1" id="KW-0547">Nucleotide-binding</keyword>
<keyword evidence="4" id="KW-0812">Transmembrane</keyword>
<keyword evidence="4" id="KW-1133">Transmembrane helix</keyword>
<evidence type="ECO:0000259" key="5">
    <source>
        <dbReference type="PROSITE" id="PS50011"/>
    </source>
</evidence>
<dbReference type="GO" id="GO:0005524">
    <property type="term" value="F:ATP binding"/>
    <property type="evidence" value="ECO:0007669"/>
    <property type="project" value="UniProtKB-KW"/>
</dbReference>
<dbReference type="InterPro" id="IPR050629">
    <property type="entry name" value="STE20/SPS1-PAK"/>
</dbReference>
<dbReference type="Pfam" id="PF00069">
    <property type="entry name" value="Pkinase"/>
    <property type="match status" value="1"/>
</dbReference>
<gene>
    <name evidence="6" type="ORF">DEBURN_LOCUS5482</name>
</gene>
<dbReference type="GO" id="GO:0004674">
    <property type="term" value="F:protein serine/threonine kinase activity"/>
    <property type="evidence" value="ECO:0007669"/>
    <property type="project" value="TreeGrafter"/>
</dbReference>
<evidence type="ECO:0000256" key="3">
    <source>
        <dbReference type="SAM" id="Coils"/>
    </source>
</evidence>
<evidence type="ECO:0000313" key="6">
    <source>
        <dbReference type="EMBL" id="CAG8517268.1"/>
    </source>
</evidence>
<feature type="transmembrane region" description="Helical" evidence="4">
    <location>
        <begin position="12"/>
        <end position="31"/>
    </location>
</feature>
<dbReference type="Gene3D" id="3.30.200.20">
    <property type="entry name" value="Phosphorylase Kinase, domain 1"/>
    <property type="match status" value="1"/>
</dbReference>
<dbReference type="EMBL" id="CAJVPK010000491">
    <property type="protein sequence ID" value="CAG8517268.1"/>
    <property type="molecule type" value="Genomic_DNA"/>
</dbReference>
<keyword evidence="3" id="KW-0175">Coiled coil</keyword>
<dbReference type="GO" id="GO:0005737">
    <property type="term" value="C:cytoplasm"/>
    <property type="evidence" value="ECO:0007669"/>
    <property type="project" value="TreeGrafter"/>
</dbReference>
<protein>
    <submittedName>
        <fullName evidence="6">10286_t:CDS:1</fullName>
    </submittedName>
</protein>
<dbReference type="PROSITE" id="PS00108">
    <property type="entry name" value="PROTEIN_KINASE_ST"/>
    <property type="match status" value="1"/>
</dbReference>